<dbReference type="Pfam" id="PF00075">
    <property type="entry name" value="RNase_H"/>
    <property type="match status" value="1"/>
</dbReference>
<evidence type="ECO:0000256" key="6">
    <source>
        <dbReference type="ARBA" id="ARBA00022759"/>
    </source>
</evidence>
<evidence type="ECO:0000256" key="1">
    <source>
        <dbReference type="ARBA" id="ARBA00010879"/>
    </source>
</evidence>
<protein>
    <recommendedName>
        <fullName evidence="2">ribonuclease H</fullName>
        <ecNumber evidence="2">3.1.26.4</ecNumber>
    </recommendedName>
</protein>
<evidence type="ECO:0000256" key="2">
    <source>
        <dbReference type="ARBA" id="ARBA00012180"/>
    </source>
</evidence>
<dbReference type="Pfam" id="PF18697">
    <property type="entry name" value="MLVIN_C"/>
    <property type="match status" value="1"/>
</dbReference>
<feature type="domain" description="RNase H type-1" evidence="9">
    <location>
        <begin position="699"/>
        <end position="847"/>
    </location>
</feature>
<dbReference type="InterPro" id="IPR012337">
    <property type="entry name" value="RNaseH-like_sf"/>
</dbReference>
<dbReference type="Ensembl" id="ENSMAMT00000043730.1">
    <property type="protein sequence ID" value="ENSMAMP00000036421.1"/>
    <property type="gene ID" value="ENSMAMG00000026046.1"/>
</dbReference>
<keyword evidence="6" id="KW-0255">Endonuclease</keyword>
<feature type="domain" description="Integrase catalytic" evidence="10">
    <location>
        <begin position="975"/>
        <end position="1132"/>
    </location>
</feature>
<dbReference type="GO" id="GO:0016779">
    <property type="term" value="F:nucleotidyltransferase activity"/>
    <property type="evidence" value="ECO:0007669"/>
    <property type="project" value="UniProtKB-KW"/>
</dbReference>
<dbReference type="Gene3D" id="3.30.420.10">
    <property type="entry name" value="Ribonuclease H-like superfamily/Ribonuclease H"/>
    <property type="match status" value="2"/>
</dbReference>
<evidence type="ECO:0000313" key="12">
    <source>
        <dbReference type="Proteomes" id="UP000261640"/>
    </source>
</evidence>
<dbReference type="EC" id="3.1.26.4" evidence="2"/>
<reference evidence="11" key="1">
    <citation type="submission" date="2025-08" db="UniProtKB">
        <authorList>
            <consortium name="Ensembl"/>
        </authorList>
    </citation>
    <scope>IDENTIFICATION</scope>
</reference>
<dbReference type="FunFam" id="3.30.70.270:FF:000020">
    <property type="entry name" value="Transposon Tf2-6 polyprotein-like Protein"/>
    <property type="match status" value="1"/>
</dbReference>
<dbReference type="PANTHER" id="PTHR33064">
    <property type="entry name" value="POL PROTEIN"/>
    <property type="match status" value="1"/>
</dbReference>
<organism evidence="11 12">
    <name type="scientific">Mastacembelus armatus</name>
    <name type="common">zig-zag eel</name>
    <dbReference type="NCBI Taxonomy" id="205130"/>
    <lineage>
        <taxon>Eukaryota</taxon>
        <taxon>Metazoa</taxon>
        <taxon>Chordata</taxon>
        <taxon>Craniata</taxon>
        <taxon>Vertebrata</taxon>
        <taxon>Euteleostomi</taxon>
        <taxon>Actinopterygii</taxon>
        <taxon>Neopterygii</taxon>
        <taxon>Teleostei</taxon>
        <taxon>Neoteleostei</taxon>
        <taxon>Acanthomorphata</taxon>
        <taxon>Anabantaria</taxon>
        <taxon>Synbranchiformes</taxon>
        <taxon>Mastacembelidae</taxon>
        <taxon>Mastacembelus</taxon>
    </lineage>
</organism>
<keyword evidence="7" id="KW-0378">Hydrolase</keyword>
<evidence type="ECO:0000256" key="7">
    <source>
        <dbReference type="ARBA" id="ARBA00022801"/>
    </source>
</evidence>
<evidence type="ECO:0000256" key="5">
    <source>
        <dbReference type="ARBA" id="ARBA00022722"/>
    </source>
</evidence>
<dbReference type="InterPro" id="IPR043502">
    <property type="entry name" value="DNA/RNA_pol_sf"/>
</dbReference>
<dbReference type="PROSITE" id="PS50879">
    <property type="entry name" value="RNASE_H_1"/>
    <property type="match status" value="1"/>
</dbReference>
<dbReference type="Pfam" id="PF00078">
    <property type="entry name" value="RVT_1"/>
    <property type="match status" value="1"/>
</dbReference>
<dbReference type="InterPro" id="IPR041577">
    <property type="entry name" value="RT_RNaseH_2"/>
</dbReference>
<evidence type="ECO:0000259" key="9">
    <source>
        <dbReference type="PROSITE" id="PS50879"/>
    </source>
</evidence>
<dbReference type="GO" id="GO:0003676">
    <property type="term" value="F:nucleic acid binding"/>
    <property type="evidence" value="ECO:0007669"/>
    <property type="project" value="InterPro"/>
</dbReference>
<keyword evidence="4" id="KW-0548">Nucleotidyltransferase</keyword>
<dbReference type="Pfam" id="PF00665">
    <property type="entry name" value="rve"/>
    <property type="match status" value="1"/>
</dbReference>
<evidence type="ECO:0000313" key="11">
    <source>
        <dbReference type="Ensembl" id="ENSMAMP00000036421.1"/>
    </source>
</evidence>
<accession>A0A7N8WJ00</accession>
<name>A0A7N8WJ00_9TELE</name>
<dbReference type="PROSITE" id="PS50994">
    <property type="entry name" value="INTEGRASE"/>
    <property type="match status" value="1"/>
</dbReference>
<dbReference type="GO" id="GO:0004523">
    <property type="term" value="F:RNA-DNA hybrid ribonuclease activity"/>
    <property type="evidence" value="ECO:0007669"/>
    <property type="project" value="UniProtKB-EC"/>
</dbReference>
<proteinExistence type="inferred from homology"/>
<comment type="similarity">
    <text evidence="1">Belongs to the beta type-B retroviral polymerase family. HERV class-II K(HML-2) pol subfamily.</text>
</comment>
<dbReference type="FunFam" id="3.30.420.10:FF:000032">
    <property type="entry name" value="Retrovirus-related Pol polyprotein from transposon 297-like Protein"/>
    <property type="match status" value="1"/>
</dbReference>
<dbReference type="InterPro" id="IPR001584">
    <property type="entry name" value="Integrase_cat-core"/>
</dbReference>
<keyword evidence="3" id="KW-0808">Transferase</keyword>
<evidence type="ECO:0000259" key="10">
    <source>
        <dbReference type="PROSITE" id="PS50994"/>
    </source>
</evidence>
<dbReference type="GO" id="GO:0015074">
    <property type="term" value="P:DNA integration"/>
    <property type="evidence" value="ECO:0007669"/>
    <property type="project" value="InterPro"/>
</dbReference>
<sequence>MGRDLMCALRVDVKCEPTGINITCATAGLYPFSLSQPACYYSWDLIQFPDIDELYSMVPQITQAPAILQCISHVSAENRDITYEEAWTTTDKDTLEITSVLIGHNCAAAVVSLSKSQLAVFTERGFVPHIALTKQPYQSWEDISSWVKTALEATDWQPECDGRLHCKSLNITSCSLHILVPVIRSIHRLYSQHKEPLLLMPLTADEEALLSTVPSKLWATSKFDFGEIKGATPVVVQPKSNFRPCKKQYTLSPEAVEGIAPVIQSLIDKGAIVECPQSPCNTPILPVKKPNGSWRPVQDLRAVNAAVHQVAPTVPNVITLVSQIPGDTRWYSVIDLANAYFSIPVHPDSQFWFAFTFNGKRYTWTRMPQGFSSSPTLFTVAVAENLSHWESPCGSTLVQYVDDLLICSPTKLACQTDTVSLLSFLAENGHKVSKDKLQLVSQSVRYLGHILTPEGRKLGPERIQAILDVPKPRNKKQMMSFLGLAGYCRPWIRNYAEISQPLNDITHGGKHLAMTDDLTWTLTAETAFTELKQALSSTPCLGLPDHTKPFNLFVSERNGFMSAVLTQQHGDKQRPIGYYSKYLSITERGMVPCLRAVAATTEAVLATTDIVAMSPLTVHVPHAVHSLILQAKTAHLTPARQMHWQNILLTMSHVTLKRCTVLNPSTLLPTAEDGEPHSCLELVEATANPRDDLFDTPLVNAEAVFFVDGSSMRNPSNGAPCVAYAVCTEYDIIESARLPSHLSAQAAELFALTRAFILGTGKRITVYTDSQYAFNVCHNFHALWKNRGFLTSTGKPIAHRILIINLLNALLLPTSVAVCKCQTHTGATDHISQGNATADGAAKAAANSPVSPILQMPLSIQENVFSLDDVSLLQTGADVGEQTAWKRKGCTQLPSGIWVSPTGLPVLPRSIFPFLAKLTHGPDHASKGGMVDIVNRFWYAPGFSVFAENFCKKCVICATNNIGKSLEVTMSAHPKPEGPFEHLMMDFIELTPCNGYKYCLVILDMFSKWIECFPCRNATAVSVAKALLKEIIPRWGLPSKLSSDNGSHFVNNVIQSLSVSLQINLKTHCAYHPSSGGAVERANQTLKTKLTKLMAETQLSWVKVLPLALMFMRGRPHKTTGLSPYEILTGRPMRMTNTPFPQNKLTLTGMDDEMLQYCCALNQTLKLIFPKVKAALPEPVVGQLHAIQPGDWIVVKDLRRKHWNQPRWTGPYQVLLTTPTAVRIAEKDTWIHASHCKPFPQGATDETTTRS</sequence>
<dbReference type="InterPro" id="IPR002156">
    <property type="entry name" value="RNaseH_domain"/>
</dbReference>
<dbReference type="GeneTree" id="ENSGT00940000160750"/>
<dbReference type="Gene3D" id="3.10.20.370">
    <property type="match status" value="1"/>
</dbReference>
<dbReference type="InterPro" id="IPR036397">
    <property type="entry name" value="RNaseH_sf"/>
</dbReference>
<dbReference type="InParanoid" id="A0A7N8WJ00"/>
<dbReference type="Pfam" id="PF17919">
    <property type="entry name" value="RT_RNaseH_2"/>
    <property type="match status" value="1"/>
</dbReference>
<keyword evidence="5" id="KW-0540">Nuclease</keyword>
<dbReference type="Proteomes" id="UP000261640">
    <property type="component" value="Unplaced"/>
</dbReference>
<evidence type="ECO:0000256" key="3">
    <source>
        <dbReference type="ARBA" id="ARBA00022679"/>
    </source>
</evidence>
<dbReference type="PROSITE" id="PS50878">
    <property type="entry name" value="RT_POL"/>
    <property type="match status" value="1"/>
</dbReference>
<dbReference type="AlphaFoldDB" id="A0A7N8WJ00"/>
<dbReference type="Gene3D" id="1.10.340.70">
    <property type="match status" value="1"/>
</dbReference>
<dbReference type="InterPro" id="IPR043128">
    <property type="entry name" value="Rev_trsase/Diguanyl_cyclase"/>
</dbReference>
<reference evidence="11" key="2">
    <citation type="submission" date="2025-09" db="UniProtKB">
        <authorList>
            <consortium name="Ensembl"/>
        </authorList>
    </citation>
    <scope>IDENTIFICATION</scope>
</reference>
<keyword evidence="12" id="KW-1185">Reference proteome</keyword>
<dbReference type="Gene3D" id="3.30.70.270">
    <property type="match status" value="2"/>
</dbReference>
<feature type="domain" description="Reverse transcriptase" evidence="8">
    <location>
        <begin position="268"/>
        <end position="451"/>
    </location>
</feature>
<dbReference type="PANTHER" id="PTHR33064:SF37">
    <property type="entry name" value="RIBONUCLEASE H"/>
    <property type="match status" value="1"/>
</dbReference>
<dbReference type="Gene3D" id="3.10.10.10">
    <property type="entry name" value="HIV Type 1 Reverse Transcriptase, subunit A, domain 1"/>
    <property type="match status" value="1"/>
</dbReference>
<dbReference type="InterPro" id="IPR040643">
    <property type="entry name" value="MLVIN_C"/>
</dbReference>
<evidence type="ECO:0000259" key="8">
    <source>
        <dbReference type="PROSITE" id="PS50878"/>
    </source>
</evidence>
<dbReference type="SUPFAM" id="SSF56672">
    <property type="entry name" value="DNA/RNA polymerases"/>
    <property type="match status" value="1"/>
</dbReference>
<dbReference type="InterPro" id="IPR051320">
    <property type="entry name" value="Viral_Replic_Matur_Polypro"/>
</dbReference>
<evidence type="ECO:0000256" key="4">
    <source>
        <dbReference type="ARBA" id="ARBA00022695"/>
    </source>
</evidence>
<dbReference type="SUPFAM" id="SSF53098">
    <property type="entry name" value="Ribonuclease H-like"/>
    <property type="match status" value="2"/>
</dbReference>
<dbReference type="InterPro" id="IPR000477">
    <property type="entry name" value="RT_dom"/>
</dbReference>
<dbReference type="Gene3D" id="2.30.30.850">
    <property type="match status" value="1"/>
</dbReference>